<organism evidence="3 4">
    <name type="scientific">Labeo rohita</name>
    <name type="common">Indian major carp</name>
    <name type="synonym">Cyprinus rohita</name>
    <dbReference type="NCBI Taxonomy" id="84645"/>
    <lineage>
        <taxon>Eukaryota</taxon>
        <taxon>Metazoa</taxon>
        <taxon>Chordata</taxon>
        <taxon>Craniata</taxon>
        <taxon>Vertebrata</taxon>
        <taxon>Euteleostomi</taxon>
        <taxon>Actinopterygii</taxon>
        <taxon>Neopterygii</taxon>
        <taxon>Teleostei</taxon>
        <taxon>Ostariophysi</taxon>
        <taxon>Cypriniformes</taxon>
        <taxon>Cyprinidae</taxon>
        <taxon>Labeoninae</taxon>
        <taxon>Labeonini</taxon>
        <taxon>Labeo</taxon>
    </lineage>
</organism>
<evidence type="ECO:0000313" key="3">
    <source>
        <dbReference type="EMBL" id="RXN26733.1"/>
    </source>
</evidence>
<keyword evidence="2" id="KW-0812">Transmembrane</keyword>
<feature type="region of interest" description="Disordered" evidence="1">
    <location>
        <begin position="190"/>
        <end position="215"/>
    </location>
</feature>
<feature type="compositionally biased region" description="Basic and acidic residues" evidence="1">
    <location>
        <begin position="1"/>
        <end position="10"/>
    </location>
</feature>
<gene>
    <name evidence="3" type="ORF">ROHU_005601</name>
</gene>
<evidence type="ECO:0000256" key="1">
    <source>
        <dbReference type="SAM" id="MobiDB-lite"/>
    </source>
</evidence>
<keyword evidence="2" id="KW-0472">Membrane</keyword>
<dbReference type="AlphaFoldDB" id="A0A498N3I6"/>
<keyword evidence="3" id="KW-0675">Receptor</keyword>
<feature type="region of interest" description="Disordered" evidence="1">
    <location>
        <begin position="1"/>
        <end position="29"/>
    </location>
</feature>
<dbReference type="EMBL" id="QBIY01012145">
    <property type="protein sequence ID" value="RXN26733.1"/>
    <property type="molecule type" value="Genomic_DNA"/>
</dbReference>
<evidence type="ECO:0000256" key="2">
    <source>
        <dbReference type="SAM" id="Phobius"/>
    </source>
</evidence>
<protein>
    <submittedName>
        <fullName evidence="3">Fc receptor 5</fullName>
    </submittedName>
</protein>
<feature type="compositionally biased region" description="Low complexity" evidence="1">
    <location>
        <begin position="191"/>
        <end position="214"/>
    </location>
</feature>
<keyword evidence="2" id="KW-1133">Transmembrane helix</keyword>
<reference evidence="3 4" key="1">
    <citation type="submission" date="2018-03" db="EMBL/GenBank/DDBJ databases">
        <title>Draft genome sequence of Rohu Carp (Labeo rohita).</title>
        <authorList>
            <person name="Das P."/>
            <person name="Kushwaha B."/>
            <person name="Joshi C.G."/>
            <person name="Kumar D."/>
            <person name="Nagpure N.S."/>
            <person name="Sahoo L."/>
            <person name="Das S.P."/>
            <person name="Bit A."/>
            <person name="Patnaik S."/>
            <person name="Meher P.K."/>
            <person name="Jayasankar P."/>
            <person name="Koringa P.G."/>
            <person name="Patel N.V."/>
            <person name="Hinsu A.T."/>
            <person name="Kumar R."/>
            <person name="Pandey M."/>
            <person name="Agarwal S."/>
            <person name="Srivastava S."/>
            <person name="Singh M."/>
            <person name="Iquebal M.A."/>
            <person name="Jaiswal S."/>
            <person name="Angadi U.B."/>
            <person name="Kumar N."/>
            <person name="Raza M."/>
            <person name="Shah T.M."/>
            <person name="Rai A."/>
            <person name="Jena J.K."/>
        </authorList>
    </citation>
    <scope>NUCLEOTIDE SEQUENCE [LARGE SCALE GENOMIC DNA]</scope>
    <source>
        <strain evidence="3">DASCIFA01</strain>
        <tissue evidence="3">Testis</tissue>
    </source>
</reference>
<keyword evidence="4" id="KW-1185">Reference proteome</keyword>
<dbReference type="Proteomes" id="UP000290572">
    <property type="component" value="Unassembled WGS sequence"/>
</dbReference>
<sequence>MLKFVTKEDEVVPSSTGPEGLSSCTVTDAGCSTEASPSTSYEGTDAVVTTAHNLPTTGDNLQSGSSSIIIEKPSLIKEVETDVVSPPVSLPPDPWQKLGIDIVGPFDSGPSDCRFAISLIDYHMLITNIYSGHTEVLITNIYSGHTEASSRRSGSDDLSPVIVGVSAGLTVTFLIVVFFLLWRYRNKGGRSQSPSSVSQQQNSSQTSEQNQSETGNKTLMSGAAHIYDSVDATINKDISTDIVSGATELTYADIELKSTEKQKKMKENKGKTSESSDTVYSKLTLVTHQGECQNKNFNHNSQGAAENYIYKHC</sequence>
<feature type="transmembrane region" description="Helical" evidence="2">
    <location>
        <begin position="161"/>
        <end position="182"/>
    </location>
</feature>
<comment type="caution">
    <text evidence="3">The sequence shown here is derived from an EMBL/GenBank/DDBJ whole genome shotgun (WGS) entry which is preliminary data.</text>
</comment>
<proteinExistence type="predicted"/>
<evidence type="ECO:0000313" key="4">
    <source>
        <dbReference type="Proteomes" id="UP000290572"/>
    </source>
</evidence>
<feature type="compositionally biased region" description="Polar residues" evidence="1">
    <location>
        <begin position="13"/>
        <end position="26"/>
    </location>
</feature>
<dbReference type="STRING" id="84645.A0A498N3I6"/>
<accession>A0A498N3I6</accession>
<name>A0A498N3I6_LABRO</name>